<dbReference type="PANTHER" id="PTHR14392">
    <property type="entry name" value="NIBAN FAMILY MEMBER"/>
    <property type="match status" value="1"/>
</dbReference>
<feature type="compositionally biased region" description="Basic and acidic residues" evidence="2">
    <location>
        <begin position="729"/>
        <end position="746"/>
    </location>
</feature>
<feature type="compositionally biased region" description="Acidic residues" evidence="2">
    <location>
        <begin position="806"/>
        <end position="820"/>
    </location>
</feature>
<dbReference type="Pfam" id="PF26086">
    <property type="entry name" value="Niban2"/>
    <property type="match status" value="1"/>
</dbReference>
<evidence type="ECO:0000256" key="1">
    <source>
        <dbReference type="ARBA" id="ARBA00010251"/>
    </source>
</evidence>
<sequence length="893" mass="101307">MRRVSPVGPVTRVSAEGAWSKSGGGPVHVCQGAGPVHVCQGRACVAGGTGEAEAELRRFAPFYRKQFCVARFNEVQSEQQQEQTLQLLRQKAPPEGGEVVYEDAVFYFDETRKWRERYIVVRANYSLECHESLESFLKGGAPLHRLLPTGGAVLTTEEKYMQLVDQCFPDDSSVKEDFAPPLSSMPGQFPVYLRLPYRRDSYFCFKQQQRQEAFLSVLLDCVRHQNQDFLKKSSCEVKSFLKAVQFYRESQGRFRTWDMTIGSDVRVLSNLVMEKLLPLLEKDLLPKLKAKKTEKKRLWFAVQPYLASVLEELMDPISRGFSQGRELCAGMMEQVGEEVLQGVELETVKKALWTMSRPRLGDSYSSISSLEDKLQLLKERFGFKNVKGIVQSSQIDLQRLMENAAHTYEILLFKILEENPENAAAAIDKTRLRVLKQFDYDSSSTRKRIFEEALVQITLPFLKEQLQEPRKQLEHSAENVLLDHCDFIEIENVYEDVLLSVLHKDPALFSSSPAPSRTSPALTPASSPLIANHNHSPVTQTNQEVRSDADQAGDINGNKTENTNLGKASDEQEEARVIVEEICDVLEETGSEVKVETEEKEAGSEVKVETEEKEAGSEVKVETEEKETGSAEKESENQEKALEDVNSTENHAKEKVREVAEVKISEVQDDVFEEKEENVSEVKEEVVLSTESESLDLKSEGNGPNEAATNQVEEEKERKQEEEEEEKEEVVKEEEKKEEEENKMVDDTQTAETVKTVCEAGNAEKQQEVKEEVKEEKEEEIKEEVKKEEDKVKEEEEEKEEKKVEEDVEEEEEEGSDDEGSTTSDVLEENSQSLQSSEDDSQSERRRQEVSKEAEEPEQEQPAPWTRTRNSAPGPGAGNSGRPWTVSEPSEIW</sequence>
<reference evidence="5" key="1">
    <citation type="submission" date="2024-04" db="EMBL/GenBank/DDBJ databases">
        <title>Salinicola lusitanus LLJ914,a marine bacterium isolated from the Okinawa Trough.</title>
        <authorList>
            <person name="Li J."/>
        </authorList>
    </citation>
    <scope>NUCLEOTIDE SEQUENCE [LARGE SCALE GENOMIC DNA]</scope>
</reference>
<dbReference type="InterPro" id="IPR026088">
    <property type="entry name" value="Niban-like"/>
</dbReference>
<feature type="compositionally biased region" description="Polar residues" evidence="2">
    <location>
        <begin position="533"/>
        <end position="544"/>
    </location>
</feature>
<evidence type="ECO:0000256" key="2">
    <source>
        <dbReference type="SAM" id="MobiDB-lite"/>
    </source>
</evidence>
<feature type="compositionally biased region" description="Basic and acidic residues" evidence="2">
    <location>
        <begin position="591"/>
        <end position="643"/>
    </location>
</feature>
<dbReference type="InterPro" id="IPR059060">
    <property type="entry name" value="Niban_1/2/3_dom"/>
</dbReference>
<comment type="caution">
    <text evidence="4">The sequence shown here is derived from an EMBL/GenBank/DDBJ whole genome shotgun (WGS) entry which is preliminary data.</text>
</comment>
<gene>
    <name evidence="4" type="ORF">WMY93_033611</name>
</gene>
<feature type="compositionally biased region" description="Basic and acidic residues" evidence="2">
    <location>
        <begin position="765"/>
        <end position="805"/>
    </location>
</feature>
<feature type="compositionally biased region" description="Basic and acidic residues" evidence="2">
    <location>
        <begin position="677"/>
        <end position="686"/>
    </location>
</feature>
<dbReference type="Pfam" id="PF26089">
    <property type="entry name" value="PH_Niban2"/>
    <property type="match status" value="1"/>
</dbReference>
<accession>A0AAW0MN20</accession>
<dbReference type="AlphaFoldDB" id="A0AAW0MN20"/>
<feature type="compositionally biased region" description="Acidic residues" evidence="2">
    <location>
        <begin position="667"/>
        <end position="676"/>
    </location>
</feature>
<feature type="compositionally biased region" description="Polar residues" evidence="2">
    <location>
        <begin position="557"/>
        <end position="566"/>
    </location>
</feature>
<evidence type="ECO:0000313" key="5">
    <source>
        <dbReference type="Proteomes" id="UP001460270"/>
    </source>
</evidence>
<evidence type="ECO:0000259" key="3">
    <source>
        <dbReference type="Pfam" id="PF26086"/>
    </source>
</evidence>
<dbReference type="Proteomes" id="UP001460270">
    <property type="component" value="Unassembled WGS sequence"/>
</dbReference>
<feature type="domain" description="Niban 1/2/3" evidence="3">
    <location>
        <begin position="301"/>
        <end position="460"/>
    </location>
</feature>
<feature type="region of interest" description="Disordered" evidence="2">
    <location>
        <begin position="510"/>
        <end position="573"/>
    </location>
</feature>
<dbReference type="PANTHER" id="PTHR14392:SF3">
    <property type="entry name" value="PROTEIN NIBAN 1"/>
    <property type="match status" value="1"/>
</dbReference>
<keyword evidence="5" id="KW-1185">Reference proteome</keyword>
<protein>
    <recommendedName>
        <fullName evidence="3">Niban 1/2/3 domain-containing protein</fullName>
    </recommendedName>
</protein>
<name>A0AAW0MN20_9GOBI</name>
<feature type="compositionally biased region" description="Basic and acidic residues" evidence="2">
    <location>
        <begin position="650"/>
        <end position="666"/>
    </location>
</feature>
<organism evidence="4 5">
    <name type="scientific">Mugilogobius chulae</name>
    <name type="common">yellowstripe goby</name>
    <dbReference type="NCBI Taxonomy" id="88201"/>
    <lineage>
        <taxon>Eukaryota</taxon>
        <taxon>Metazoa</taxon>
        <taxon>Chordata</taxon>
        <taxon>Craniata</taxon>
        <taxon>Vertebrata</taxon>
        <taxon>Euteleostomi</taxon>
        <taxon>Actinopterygii</taxon>
        <taxon>Neopterygii</taxon>
        <taxon>Teleostei</taxon>
        <taxon>Neoteleostei</taxon>
        <taxon>Acanthomorphata</taxon>
        <taxon>Gobiaria</taxon>
        <taxon>Gobiiformes</taxon>
        <taxon>Gobioidei</taxon>
        <taxon>Gobiidae</taxon>
        <taxon>Gobionellinae</taxon>
        <taxon>Mugilogobius</taxon>
    </lineage>
</organism>
<comment type="similarity">
    <text evidence="1">Belongs to the Niban family.</text>
</comment>
<feature type="compositionally biased region" description="Low complexity" evidence="2">
    <location>
        <begin position="510"/>
        <end position="529"/>
    </location>
</feature>
<dbReference type="EMBL" id="JBBPFD010000216">
    <property type="protein sequence ID" value="KAK7879675.1"/>
    <property type="molecule type" value="Genomic_DNA"/>
</dbReference>
<proteinExistence type="inferred from homology"/>
<evidence type="ECO:0000313" key="4">
    <source>
        <dbReference type="EMBL" id="KAK7879675.1"/>
    </source>
</evidence>
<feature type="compositionally biased region" description="Basic and acidic residues" evidence="2">
    <location>
        <begin position="842"/>
        <end position="854"/>
    </location>
</feature>
<feature type="region of interest" description="Disordered" evidence="2">
    <location>
        <begin position="590"/>
        <end position="893"/>
    </location>
</feature>